<dbReference type="GeneID" id="103715325"/>
<evidence type="ECO:0000313" key="13">
    <source>
        <dbReference type="Proteomes" id="UP000228380"/>
    </source>
</evidence>
<dbReference type="PANTHER" id="PTHR31717:SF45">
    <property type="entry name" value="ZINC FINGER PROTEIN CONSTANS-LIKE 14-RELATED"/>
    <property type="match status" value="1"/>
</dbReference>
<name>A0A8B7CKY7_PHODC</name>
<evidence type="ECO:0000256" key="1">
    <source>
        <dbReference type="ARBA" id="ARBA00004123"/>
    </source>
</evidence>
<protein>
    <submittedName>
        <fullName evidence="14">Zinc finger protein CONSTANS-LIKE 13-like</fullName>
    </submittedName>
</protein>
<dbReference type="AlphaFoldDB" id="A0A8B7CKY7"/>
<dbReference type="Pfam" id="PF06203">
    <property type="entry name" value="CCT"/>
    <property type="match status" value="1"/>
</dbReference>
<dbReference type="PANTHER" id="PTHR31717">
    <property type="entry name" value="ZINC FINGER PROTEIN CONSTANS-LIKE 10"/>
    <property type="match status" value="1"/>
</dbReference>
<dbReference type="Proteomes" id="UP000228380">
    <property type="component" value="Chromosome 9"/>
</dbReference>
<dbReference type="OrthoDB" id="153872at2759"/>
<dbReference type="InterPro" id="IPR010402">
    <property type="entry name" value="CCT_domain"/>
</dbReference>
<evidence type="ECO:0000256" key="4">
    <source>
        <dbReference type="ARBA" id="ARBA00022737"/>
    </source>
</evidence>
<evidence type="ECO:0000259" key="11">
    <source>
        <dbReference type="PROSITE" id="PS50119"/>
    </source>
</evidence>
<keyword evidence="7 9" id="KW-0539">Nucleus</keyword>
<dbReference type="GO" id="GO:0005634">
    <property type="term" value="C:nucleus"/>
    <property type="evidence" value="ECO:0007669"/>
    <property type="project" value="UniProtKB-SubCell"/>
</dbReference>
<evidence type="ECO:0000256" key="9">
    <source>
        <dbReference type="PROSITE-ProRule" id="PRU00357"/>
    </source>
</evidence>
<evidence type="ECO:0000256" key="5">
    <source>
        <dbReference type="ARBA" id="ARBA00022771"/>
    </source>
</evidence>
<feature type="domain" description="CCT" evidence="12">
    <location>
        <begin position="413"/>
        <end position="455"/>
    </location>
</feature>
<feature type="region of interest" description="Disordered" evidence="10">
    <location>
        <begin position="339"/>
        <end position="384"/>
    </location>
</feature>
<proteinExistence type="inferred from homology"/>
<accession>A0A8B7CKY7</accession>
<sequence>MGEEKRSERMPCDYCSEAAAVLYCRADDARLCLSCDRQVHAANALARKHVRSLACDNCGAQPAAACCAADGLALCPDCDWDAHGGATVHPRTSLEGFSGCPSALDLAASWGVDLAAKEAASPLHSAPNQLFSDWPSLDSILAGDPVSRELYVPCAPEIHAGPKRQKSPVGKQALFQQLTELVKMDSAAASRPPDLSPRTPCRTVAGGSEDDRGSSQPMPYTSLLMLAPSGCAELKGSDRLVEDEDLLWDCGPTDHSTQIWDFNLGRSRDHIESSSLEIGYGTSSGGFIIKSCNDLLMENSFATTKILKDKYNTNCPSANEDILPSNICHIPSQNLSTVNTTSKWKSNSNNSAINGPAASGNNASVTVRPLCSSSQDPGPGGSTRQISFGKQLLGNETVKATTKADSELLAQNRGNAMLRYKEKRKTRRYDKHIRYESRKLRADTRKRVKGRFVKSTEAVDVGNGG</sequence>
<dbReference type="InterPro" id="IPR049808">
    <property type="entry name" value="CONSTANS-like_Bbox1"/>
</dbReference>
<evidence type="ECO:0000256" key="7">
    <source>
        <dbReference type="ARBA" id="ARBA00023242"/>
    </source>
</evidence>
<feature type="region of interest" description="Disordered" evidence="10">
    <location>
        <begin position="186"/>
        <end position="219"/>
    </location>
</feature>
<dbReference type="GO" id="GO:0008270">
    <property type="term" value="F:zinc ion binding"/>
    <property type="evidence" value="ECO:0007669"/>
    <property type="project" value="UniProtKB-KW"/>
</dbReference>
<evidence type="ECO:0000256" key="8">
    <source>
        <dbReference type="PROSITE-ProRule" id="PRU00024"/>
    </source>
</evidence>
<evidence type="ECO:0000256" key="3">
    <source>
        <dbReference type="ARBA" id="ARBA00022723"/>
    </source>
</evidence>
<dbReference type="PROSITE" id="PS51017">
    <property type="entry name" value="CCT"/>
    <property type="match status" value="1"/>
</dbReference>
<evidence type="ECO:0000259" key="12">
    <source>
        <dbReference type="PROSITE" id="PS51017"/>
    </source>
</evidence>
<dbReference type="InterPro" id="IPR000315">
    <property type="entry name" value="Znf_B-box"/>
</dbReference>
<comment type="similarity">
    <text evidence="2">Belongs to the CONSTANS family.</text>
</comment>
<reference evidence="13" key="1">
    <citation type="journal article" date="2019" name="Nat. Commun.">
        <title>Genome-wide association mapping of date palm fruit traits.</title>
        <authorList>
            <person name="Hazzouri K.M."/>
            <person name="Gros-Balthazard M."/>
            <person name="Flowers J.M."/>
            <person name="Copetti D."/>
            <person name="Lemansour A."/>
            <person name="Lebrun M."/>
            <person name="Masmoudi K."/>
            <person name="Ferrand S."/>
            <person name="Dhar M.I."/>
            <person name="Fresquez Z.A."/>
            <person name="Rosas U."/>
            <person name="Zhang J."/>
            <person name="Talag J."/>
            <person name="Lee S."/>
            <person name="Kudrna D."/>
            <person name="Powell R.F."/>
            <person name="Leitch I.J."/>
            <person name="Krueger R.R."/>
            <person name="Wing R.A."/>
            <person name="Amiri K.M.A."/>
            <person name="Purugganan M.D."/>
        </authorList>
    </citation>
    <scope>NUCLEOTIDE SEQUENCE [LARGE SCALE GENOMIC DNA]</scope>
    <source>
        <strain evidence="13">cv. Khalas</strain>
    </source>
</reference>
<feature type="compositionally biased region" description="Low complexity" evidence="10">
    <location>
        <begin position="339"/>
        <end position="351"/>
    </location>
</feature>
<keyword evidence="3" id="KW-0479">Metal-binding</keyword>
<feature type="domain" description="B box-type" evidence="11">
    <location>
        <begin position="7"/>
        <end position="49"/>
    </location>
</feature>
<keyword evidence="4" id="KW-0677">Repeat</keyword>
<dbReference type="GO" id="GO:0006355">
    <property type="term" value="P:regulation of DNA-templated transcription"/>
    <property type="evidence" value="ECO:0007669"/>
    <property type="project" value="UniProtKB-ARBA"/>
</dbReference>
<feature type="domain" description="B box-type" evidence="11">
    <location>
        <begin position="50"/>
        <end position="94"/>
    </location>
</feature>
<organism evidence="13 14">
    <name type="scientific">Phoenix dactylifera</name>
    <name type="common">Date palm</name>
    <dbReference type="NCBI Taxonomy" id="42345"/>
    <lineage>
        <taxon>Eukaryota</taxon>
        <taxon>Viridiplantae</taxon>
        <taxon>Streptophyta</taxon>
        <taxon>Embryophyta</taxon>
        <taxon>Tracheophyta</taxon>
        <taxon>Spermatophyta</taxon>
        <taxon>Magnoliopsida</taxon>
        <taxon>Liliopsida</taxon>
        <taxon>Arecaceae</taxon>
        <taxon>Coryphoideae</taxon>
        <taxon>Phoeniceae</taxon>
        <taxon>Phoenix</taxon>
    </lineage>
</organism>
<dbReference type="Pfam" id="PF00643">
    <property type="entry name" value="zf-B_box"/>
    <property type="match status" value="1"/>
</dbReference>
<gene>
    <name evidence="14" type="primary">LOC103715325</name>
</gene>
<keyword evidence="6" id="KW-0862">Zinc</keyword>
<evidence type="ECO:0000313" key="14">
    <source>
        <dbReference type="RefSeq" id="XP_008801132.2"/>
    </source>
</evidence>
<dbReference type="SMART" id="SM00336">
    <property type="entry name" value="BBOX"/>
    <property type="match status" value="2"/>
</dbReference>
<dbReference type="KEGG" id="pda:103715325"/>
<feature type="compositionally biased region" description="Polar residues" evidence="10">
    <location>
        <begin position="359"/>
        <end position="384"/>
    </location>
</feature>
<dbReference type="RefSeq" id="XP_008801132.2">
    <property type="nucleotide sequence ID" value="XM_008802910.4"/>
</dbReference>
<dbReference type="CDD" id="cd19821">
    <property type="entry name" value="Bbox1_BBX-like"/>
    <property type="match status" value="1"/>
</dbReference>
<keyword evidence="13" id="KW-1185">Reference proteome</keyword>
<evidence type="ECO:0000256" key="10">
    <source>
        <dbReference type="SAM" id="MobiDB-lite"/>
    </source>
</evidence>
<keyword evidence="5 8" id="KW-0863">Zinc-finger</keyword>
<evidence type="ECO:0000256" key="2">
    <source>
        <dbReference type="ARBA" id="ARBA00010024"/>
    </source>
</evidence>
<reference evidence="14" key="2">
    <citation type="submission" date="2025-08" db="UniProtKB">
        <authorList>
            <consortium name="RefSeq"/>
        </authorList>
    </citation>
    <scope>IDENTIFICATION</scope>
    <source>
        <tissue evidence="14">Young leaves</tissue>
    </source>
</reference>
<comment type="subcellular location">
    <subcellularLocation>
        <location evidence="1 9">Nucleus</location>
    </subcellularLocation>
</comment>
<evidence type="ECO:0000256" key="6">
    <source>
        <dbReference type="ARBA" id="ARBA00022833"/>
    </source>
</evidence>
<dbReference type="PROSITE" id="PS50119">
    <property type="entry name" value="ZF_BBOX"/>
    <property type="match status" value="2"/>
</dbReference>